<keyword evidence="2" id="KW-1185">Reference proteome</keyword>
<evidence type="ECO:0000313" key="2">
    <source>
        <dbReference type="Proteomes" id="UP000585474"/>
    </source>
</evidence>
<comment type="caution">
    <text evidence="1">The sequence shown here is derived from an EMBL/GenBank/DDBJ whole genome shotgun (WGS) entry which is preliminary data.</text>
</comment>
<evidence type="ECO:0000313" key="1">
    <source>
        <dbReference type="EMBL" id="GFY96166.1"/>
    </source>
</evidence>
<dbReference type="Proteomes" id="UP000585474">
    <property type="component" value="Unassembled WGS sequence"/>
</dbReference>
<accession>A0A7J0FCK2</accession>
<dbReference type="EMBL" id="BJWL01000011">
    <property type="protein sequence ID" value="GFY96166.1"/>
    <property type="molecule type" value="Genomic_DNA"/>
</dbReference>
<dbReference type="AlphaFoldDB" id="A0A7J0FCK2"/>
<organism evidence="1 2">
    <name type="scientific">Actinidia rufa</name>
    <dbReference type="NCBI Taxonomy" id="165716"/>
    <lineage>
        <taxon>Eukaryota</taxon>
        <taxon>Viridiplantae</taxon>
        <taxon>Streptophyta</taxon>
        <taxon>Embryophyta</taxon>
        <taxon>Tracheophyta</taxon>
        <taxon>Spermatophyta</taxon>
        <taxon>Magnoliopsida</taxon>
        <taxon>eudicotyledons</taxon>
        <taxon>Gunneridae</taxon>
        <taxon>Pentapetalae</taxon>
        <taxon>asterids</taxon>
        <taxon>Ericales</taxon>
        <taxon>Actinidiaceae</taxon>
        <taxon>Actinidia</taxon>
    </lineage>
</organism>
<reference evidence="1 2" key="1">
    <citation type="submission" date="2019-07" db="EMBL/GenBank/DDBJ databases">
        <title>De Novo Assembly of kiwifruit Actinidia rufa.</title>
        <authorList>
            <person name="Sugita-Konishi S."/>
            <person name="Sato K."/>
            <person name="Mori E."/>
            <person name="Abe Y."/>
            <person name="Kisaki G."/>
            <person name="Hamano K."/>
            <person name="Suezawa K."/>
            <person name="Otani M."/>
            <person name="Fukuda T."/>
            <person name="Manabe T."/>
            <person name="Gomi K."/>
            <person name="Tabuchi M."/>
            <person name="Akimitsu K."/>
            <person name="Kataoka I."/>
        </authorList>
    </citation>
    <scope>NUCLEOTIDE SEQUENCE [LARGE SCALE GENOMIC DNA]</scope>
    <source>
        <strain evidence="2">cv. Fuchu</strain>
    </source>
</reference>
<sequence>MASGLLRFYFFPTDFFYPRAKPVTVDGNQQKAVPVPLQDHREKQCTALVLRDLHASNKVSNAIVSFSPRKDTVEKQVGQSGYPELTPLSLSCSVSVPDEFSRTS</sequence>
<proteinExistence type="predicted"/>
<dbReference type="OrthoDB" id="841242at2759"/>
<name>A0A7J0FCK2_9ERIC</name>
<gene>
    <name evidence="1" type="ORF">Acr_11g0004720</name>
</gene>
<protein>
    <submittedName>
        <fullName evidence="1">Uncharacterized protein</fullName>
    </submittedName>
</protein>